<organism evidence="2 3">
    <name type="scientific">Candidatus Roizmanbacteria bacterium RIFCSPHIGHO2_01_FULL_39_12b</name>
    <dbReference type="NCBI Taxonomy" id="1802030"/>
    <lineage>
        <taxon>Bacteria</taxon>
        <taxon>Candidatus Roizmaniibacteriota</taxon>
    </lineage>
</organism>
<dbReference type="InterPro" id="IPR019219">
    <property type="entry name" value="DUF2130"/>
</dbReference>
<dbReference type="AlphaFoldDB" id="A0A1F7GEF5"/>
<keyword evidence="1" id="KW-0175">Coiled coil</keyword>
<evidence type="ECO:0008006" key="4">
    <source>
        <dbReference type="Google" id="ProtNLM"/>
    </source>
</evidence>
<dbReference type="Pfam" id="PF09903">
    <property type="entry name" value="DUF2130"/>
    <property type="match status" value="1"/>
</dbReference>
<evidence type="ECO:0000313" key="2">
    <source>
        <dbReference type="EMBL" id="OGK17244.1"/>
    </source>
</evidence>
<feature type="coiled-coil region" evidence="1">
    <location>
        <begin position="23"/>
        <end position="105"/>
    </location>
</feature>
<evidence type="ECO:0000256" key="1">
    <source>
        <dbReference type="SAM" id="Coils"/>
    </source>
</evidence>
<name>A0A1F7GEF5_9BACT</name>
<proteinExistence type="predicted"/>
<gene>
    <name evidence="2" type="ORF">A2690_02245</name>
</gene>
<dbReference type="Proteomes" id="UP000178372">
    <property type="component" value="Unassembled WGS sequence"/>
</dbReference>
<accession>A0A1F7GEF5</accession>
<dbReference type="EMBL" id="MFZF01000002">
    <property type="protein sequence ID" value="OGK17244.1"/>
    <property type="molecule type" value="Genomic_DNA"/>
</dbReference>
<reference evidence="2 3" key="1">
    <citation type="journal article" date="2016" name="Nat. Commun.">
        <title>Thousands of microbial genomes shed light on interconnected biogeochemical processes in an aquifer system.</title>
        <authorList>
            <person name="Anantharaman K."/>
            <person name="Brown C.T."/>
            <person name="Hug L.A."/>
            <person name="Sharon I."/>
            <person name="Castelle C.J."/>
            <person name="Probst A.J."/>
            <person name="Thomas B.C."/>
            <person name="Singh A."/>
            <person name="Wilkins M.J."/>
            <person name="Karaoz U."/>
            <person name="Brodie E.L."/>
            <person name="Williams K.H."/>
            <person name="Hubbard S.S."/>
            <person name="Banfield J.F."/>
        </authorList>
    </citation>
    <scope>NUCLEOTIDE SEQUENCE [LARGE SCALE GENOMIC DNA]</scope>
</reference>
<feature type="coiled-coil region" evidence="1">
    <location>
        <begin position="147"/>
        <end position="178"/>
    </location>
</feature>
<protein>
    <recommendedName>
        <fullName evidence="4">DUF2130 domain-containing protein</fullName>
    </recommendedName>
</protein>
<sequence>MINDTIICPHCNKSIPLSRALSHQMIETQKKEIEAALEKQRQEILTTQQQREKQLIESAQKKAQDSLQLTIRDKENESRELRNQNKTLQEQMLELNRTLRQIRSDSESMRLEFQKKFLESEEKIKHNATKKIQEEYDLKILEKDKKLADALKLVNEYKQKIEQGSQQLQGEVLELELEEKFKSTFVLDDIAPVAKGVRGGDIIQTVRNRTHTDCGKIIWEFKRTKAWSHEWIVKLRDDQRRVGADIAVLISNILPPTIAKFGTVDGIWVGDFESAVGLSTALRANLIDITSVKTSQVNREEKLEVLHEYISGVEFKHKVEAIVEAFSFMQDELEREKRWFATKWARQERSIRRVIDQTLSMHGALQGIMGKALPDIEDKKQINVDAVIDENIEEQKLF</sequence>
<comment type="caution">
    <text evidence="2">The sequence shown here is derived from an EMBL/GenBank/DDBJ whole genome shotgun (WGS) entry which is preliminary data.</text>
</comment>
<evidence type="ECO:0000313" key="3">
    <source>
        <dbReference type="Proteomes" id="UP000178372"/>
    </source>
</evidence>